<evidence type="ECO:0000256" key="2">
    <source>
        <dbReference type="SAM" id="Phobius"/>
    </source>
</evidence>
<dbReference type="InParanoid" id="A0A4S2MPG0"/>
<dbReference type="PANTHER" id="PTHR38644">
    <property type="entry name" value="EXPRESSED PROTEIN"/>
    <property type="match status" value="1"/>
</dbReference>
<feature type="region of interest" description="Disordered" evidence="1">
    <location>
        <begin position="389"/>
        <end position="411"/>
    </location>
</feature>
<gene>
    <name evidence="4" type="ORF">EX30DRAFT_398694</name>
</gene>
<evidence type="ECO:0000313" key="4">
    <source>
        <dbReference type="EMBL" id="TGZ77179.1"/>
    </source>
</evidence>
<evidence type="ECO:0000259" key="3">
    <source>
        <dbReference type="Pfam" id="PF23868"/>
    </source>
</evidence>
<dbReference type="Proteomes" id="UP000298138">
    <property type="component" value="Unassembled WGS sequence"/>
</dbReference>
<dbReference type="EMBL" id="ML220157">
    <property type="protein sequence ID" value="TGZ77179.1"/>
    <property type="molecule type" value="Genomic_DNA"/>
</dbReference>
<feature type="region of interest" description="Disordered" evidence="1">
    <location>
        <begin position="274"/>
        <end position="306"/>
    </location>
</feature>
<protein>
    <recommendedName>
        <fullName evidence="3">Mmc1 C-terminal domain-containing protein</fullName>
    </recommendedName>
</protein>
<feature type="transmembrane region" description="Helical" evidence="2">
    <location>
        <begin position="466"/>
        <end position="484"/>
    </location>
</feature>
<dbReference type="Pfam" id="PF23868">
    <property type="entry name" value="Mmc1_C"/>
    <property type="match status" value="1"/>
</dbReference>
<feature type="compositionally biased region" description="Low complexity" evidence="1">
    <location>
        <begin position="274"/>
        <end position="303"/>
    </location>
</feature>
<reference evidence="4 5" key="1">
    <citation type="submission" date="2019-04" db="EMBL/GenBank/DDBJ databases">
        <title>Comparative genomics and transcriptomics to analyze fruiting body development in filamentous ascomycetes.</title>
        <authorList>
            <consortium name="DOE Joint Genome Institute"/>
            <person name="Lutkenhaus R."/>
            <person name="Traeger S."/>
            <person name="Breuer J."/>
            <person name="Kuo A."/>
            <person name="Lipzen A."/>
            <person name="Pangilinan J."/>
            <person name="Dilworth D."/>
            <person name="Sandor L."/>
            <person name="Poggeler S."/>
            <person name="Barry K."/>
            <person name="Grigoriev I.V."/>
            <person name="Nowrousian M."/>
        </authorList>
    </citation>
    <scope>NUCLEOTIDE SEQUENCE [LARGE SCALE GENOMIC DNA]</scope>
    <source>
        <strain evidence="4 5">CBS 389.68</strain>
    </source>
</reference>
<sequence>MSFLRRLFFHPPPLLRRIHTSSTRIQLRPPPSPAHQQSLDRISHVLHLLESHSHVSTAQTQLAMRGLQQVDAAVRIGVIGRNSAPLLTALLHPPPPIATDLNIWLTTHRSNPTAGLLLRYGPTTQLPSASTDTSGGISTLTVPIDLLRVHSLELLIIPGAKQVTTNPVFFLPNGRVVEVPVHKAVEYLGEGEEGLRALMGVRDEGRETVMRVVSVRGGGGEETGEVRVVGGLEEGVREWVLSGTRGVEGVWVKPAVGAFVRDLLRRAERELEGSLPSPSQLQSQSRSSPAAAAVSTVSPASRPAKNKATEQIIASAITSFTTHAHHTLPTDLGFTARLWHTLDWWKLLWRVDDVTHITRSIILEHFLRDIERDAIFLGGRLFSLVSPSIPPSSSSPSPESESESSSSPPAMEEYIPRTISHERDSIAQALIPTLQLSAQKSVLRFLEISSASIGAGFLTAFAGMDLLLSGGVMGAGVAAAVVGLRKKWKGEMGRFEAEVGERGRRVVDGVERWAWGLGRRGVVEEGVREEGRVRERRELRGLVREALGALEVVAGGAETEKVQGEVKK</sequence>
<dbReference type="Pfam" id="PF23867">
    <property type="entry name" value="Mmc1_N"/>
    <property type="match status" value="1"/>
</dbReference>
<accession>A0A4S2MPG0</accession>
<evidence type="ECO:0000256" key="1">
    <source>
        <dbReference type="SAM" id="MobiDB-lite"/>
    </source>
</evidence>
<feature type="compositionally biased region" description="Low complexity" evidence="1">
    <location>
        <begin position="391"/>
        <end position="409"/>
    </location>
</feature>
<keyword evidence="2" id="KW-1133">Transmembrane helix</keyword>
<feature type="domain" description="Mmc1 C-terminal" evidence="3">
    <location>
        <begin position="314"/>
        <end position="504"/>
    </location>
</feature>
<dbReference type="AlphaFoldDB" id="A0A4S2MPG0"/>
<dbReference type="InterPro" id="IPR056196">
    <property type="entry name" value="Mmc1_C"/>
</dbReference>
<organism evidence="4 5">
    <name type="scientific">Ascodesmis nigricans</name>
    <dbReference type="NCBI Taxonomy" id="341454"/>
    <lineage>
        <taxon>Eukaryota</taxon>
        <taxon>Fungi</taxon>
        <taxon>Dikarya</taxon>
        <taxon>Ascomycota</taxon>
        <taxon>Pezizomycotina</taxon>
        <taxon>Pezizomycetes</taxon>
        <taxon>Pezizales</taxon>
        <taxon>Ascodesmidaceae</taxon>
        <taxon>Ascodesmis</taxon>
    </lineage>
</organism>
<dbReference type="PANTHER" id="PTHR38644:SF1">
    <property type="entry name" value="EXPRESSED PROTEIN"/>
    <property type="match status" value="1"/>
</dbReference>
<evidence type="ECO:0000313" key="5">
    <source>
        <dbReference type="Proteomes" id="UP000298138"/>
    </source>
</evidence>
<name>A0A4S2MPG0_9PEZI</name>
<keyword evidence="5" id="KW-1185">Reference proteome</keyword>
<keyword evidence="2" id="KW-0472">Membrane</keyword>
<proteinExistence type="predicted"/>
<keyword evidence="2" id="KW-0812">Transmembrane</keyword>
<dbReference type="OrthoDB" id="5319015at2759"/>
<dbReference type="STRING" id="341454.A0A4S2MPG0"/>